<comment type="caution">
    <text evidence="2">The sequence shown here is derived from an EMBL/GenBank/DDBJ whole genome shotgun (WGS) entry which is preliminary data.</text>
</comment>
<sequence length="426" mass="46512">MVGALKRGGVVNKVLRGSVCAAVAVVVALGSLVGGGSASAESLGRYLNLPLVNRDASQGQGGVHPALPTDPGTLHRLVEQARDRGLAPSSYEALLFQYWLVETTTRAGIDLASWNPRDGVGANHQNLLKSYRYYEDLQLAHRELQWAGMGGLVGGDFGGGLLDYKDATEIFEFSRLQPVAHAIVARANELAGPQAVNSLPGGLRALARVGAKITADDLRQVQGQILVMQKNIFSDLMPMHRAYVVGGLPALREMHEAGIFDDEIMRAWEGIASKDPAAVAAGNARLLQREQGEVIKKQWDATRNYKGEVGEAMTYGSTVAAAPSVAGVVPPRSFRPMEVEGRAPDGRRAVVSLPLPEWNWSVYEDRWLYITDQLLPKYRAQVEYSWPELSAAMRAPYFEQMETHRPTRNLLPLMQSVLTSIKVTYQ</sequence>
<protein>
    <submittedName>
        <fullName evidence="2">Uncharacterized protein</fullName>
    </submittedName>
</protein>
<accession>A0AAE4R9Q1</accession>
<dbReference type="EMBL" id="JAWLKH010000044">
    <property type="protein sequence ID" value="MDV6314677.1"/>
    <property type="molecule type" value="Genomic_DNA"/>
</dbReference>
<dbReference type="EMBL" id="JAWLKI010000035">
    <property type="protein sequence ID" value="MDV6309777.1"/>
    <property type="molecule type" value="Genomic_DNA"/>
</dbReference>
<evidence type="ECO:0000313" key="1">
    <source>
        <dbReference type="EMBL" id="MDV6309777.1"/>
    </source>
</evidence>
<dbReference type="Proteomes" id="UP001185779">
    <property type="component" value="Unassembled WGS sequence"/>
</dbReference>
<proteinExistence type="predicted"/>
<dbReference type="AlphaFoldDB" id="A0AAE4R9Q1"/>
<dbReference type="GeneID" id="77170017"/>
<dbReference type="RefSeq" id="WP_096274707.1">
    <property type="nucleotide sequence ID" value="NZ_CP091855.1"/>
</dbReference>
<evidence type="ECO:0000313" key="3">
    <source>
        <dbReference type="Proteomes" id="UP001185779"/>
    </source>
</evidence>
<evidence type="ECO:0000313" key="4">
    <source>
        <dbReference type="Proteomes" id="UP001185922"/>
    </source>
</evidence>
<name>A0AAE4R9Q1_9ACTN</name>
<keyword evidence="3" id="KW-1185">Reference proteome</keyword>
<evidence type="ECO:0000313" key="2">
    <source>
        <dbReference type="EMBL" id="MDV6314677.1"/>
    </source>
</evidence>
<gene>
    <name evidence="1" type="ORF">R3P94_21150</name>
    <name evidence="2" type="ORF">R3Q15_22880</name>
</gene>
<reference evidence="2 3" key="1">
    <citation type="submission" date="2023-10" db="EMBL/GenBank/DDBJ databases">
        <title>Development of a sustainable strategy for remediation of hydrocarbon-contaminated territories based on the waste exchange concept.</title>
        <authorList>
            <person name="Krivoruchko A."/>
        </authorList>
    </citation>
    <scope>NUCLEOTIDE SEQUENCE</scope>
    <source>
        <strain evidence="1 3">IEGM 1266</strain>
        <strain evidence="2">IEGM 1279</strain>
    </source>
</reference>
<organism evidence="2 4">
    <name type="scientific">Gordonia amicalis</name>
    <dbReference type="NCBI Taxonomy" id="89053"/>
    <lineage>
        <taxon>Bacteria</taxon>
        <taxon>Bacillati</taxon>
        <taxon>Actinomycetota</taxon>
        <taxon>Actinomycetes</taxon>
        <taxon>Mycobacteriales</taxon>
        <taxon>Gordoniaceae</taxon>
        <taxon>Gordonia</taxon>
    </lineage>
</organism>
<dbReference type="Proteomes" id="UP001185922">
    <property type="component" value="Unassembled WGS sequence"/>
</dbReference>